<feature type="transmembrane region" description="Helical" evidence="3">
    <location>
        <begin position="203"/>
        <end position="221"/>
    </location>
</feature>
<accession>A0A926XTJ2</accession>
<gene>
    <name evidence="4" type="ORF">IC229_04240</name>
</gene>
<keyword evidence="1" id="KW-0378">Hydrolase</keyword>
<evidence type="ECO:0000256" key="3">
    <source>
        <dbReference type="SAM" id="Phobius"/>
    </source>
</evidence>
<dbReference type="GO" id="GO:0008829">
    <property type="term" value="F:dCTP deaminase activity"/>
    <property type="evidence" value="ECO:0007669"/>
    <property type="project" value="InterPro"/>
</dbReference>
<dbReference type="CDD" id="cd07557">
    <property type="entry name" value="trimeric_dUTPase"/>
    <property type="match status" value="1"/>
</dbReference>
<dbReference type="Pfam" id="PF22769">
    <property type="entry name" value="DCD"/>
    <property type="match status" value="1"/>
</dbReference>
<proteinExistence type="predicted"/>
<name>A0A926XTJ2_9BACT</name>
<dbReference type="Gene3D" id="2.70.40.10">
    <property type="match status" value="1"/>
</dbReference>
<keyword evidence="3" id="KW-1133">Transmembrane helix</keyword>
<dbReference type="GO" id="GO:0006229">
    <property type="term" value="P:dUTP biosynthetic process"/>
    <property type="evidence" value="ECO:0007669"/>
    <property type="project" value="InterPro"/>
</dbReference>
<comment type="caution">
    <text evidence="4">The sequence shown here is derived from an EMBL/GenBank/DDBJ whole genome shotgun (WGS) entry which is preliminary data.</text>
</comment>
<keyword evidence="3" id="KW-0472">Membrane</keyword>
<keyword evidence="2" id="KW-0546">Nucleotide metabolism</keyword>
<evidence type="ECO:0000256" key="1">
    <source>
        <dbReference type="ARBA" id="ARBA00022801"/>
    </source>
</evidence>
<protein>
    <recommendedName>
        <fullName evidence="6">dUTPase-like domain-containing protein</fullName>
    </recommendedName>
</protein>
<keyword evidence="5" id="KW-1185">Reference proteome</keyword>
<dbReference type="RefSeq" id="WP_190885672.1">
    <property type="nucleotide sequence ID" value="NZ_JACWZY010000002.1"/>
</dbReference>
<evidence type="ECO:0008006" key="6">
    <source>
        <dbReference type="Google" id="ProtNLM"/>
    </source>
</evidence>
<evidence type="ECO:0000313" key="4">
    <source>
        <dbReference type="EMBL" id="MBD2699832.1"/>
    </source>
</evidence>
<dbReference type="Proteomes" id="UP000598820">
    <property type="component" value="Unassembled WGS sequence"/>
</dbReference>
<reference evidence="4" key="1">
    <citation type="submission" date="2020-09" db="EMBL/GenBank/DDBJ databases">
        <authorList>
            <person name="Kim M.K."/>
        </authorList>
    </citation>
    <scope>NUCLEOTIDE SEQUENCE</scope>
    <source>
        <strain evidence="4">BT702</strain>
    </source>
</reference>
<dbReference type="InterPro" id="IPR033704">
    <property type="entry name" value="dUTPase_trimeric"/>
</dbReference>
<evidence type="ECO:0000256" key="2">
    <source>
        <dbReference type="ARBA" id="ARBA00023080"/>
    </source>
</evidence>
<dbReference type="InterPro" id="IPR011962">
    <property type="entry name" value="dCTP_deaminase"/>
</dbReference>
<organism evidence="4 5">
    <name type="scientific">Spirosoma profusum</name>
    <dbReference type="NCBI Taxonomy" id="2771354"/>
    <lineage>
        <taxon>Bacteria</taxon>
        <taxon>Pseudomonadati</taxon>
        <taxon>Bacteroidota</taxon>
        <taxon>Cytophagia</taxon>
        <taxon>Cytophagales</taxon>
        <taxon>Cytophagaceae</taxon>
        <taxon>Spirosoma</taxon>
    </lineage>
</organism>
<dbReference type="AlphaFoldDB" id="A0A926XTJ2"/>
<dbReference type="InterPro" id="IPR036157">
    <property type="entry name" value="dUTPase-like_sf"/>
</dbReference>
<sequence>MILTNKEIIELNLLSDIEPECLSGVSYDLQINEIIELENYGIVDKVILPPQGMAIAISKEEFNLPDNVTAYTTVKNRLSLKGIMAVNIGVVDPGFSGPIASLLINFGRDNFVLEKGRQFLRLTFHTFDRERLAPIGRKMPVFDTRGEYLEERIKDAKSLDSKFLSLKKTIEEVKRDILDSNEKKIDEAKKDARKDIKDTVDGAIKLAFTIIAGLVSLIIFWRTVIIPTIEVITNNKAKTEEIDSLRNITKTYESRFKNIESNILKPTIPASGTAPTSATTNQ</sequence>
<evidence type="ECO:0000313" key="5">
    <source>
        <dbReference type="Proteomes" id="UP000598820"/>
    </source>
</evidence>
<dbReference type="SUPFAM" id="SSF51283">
    <property type="entry name" value="dUTPase-like"/>
    <property type="match status" value="1"/>
</dbReference>
<dbReference type="EMBL" id="JACWZY010000002">
    <property type="protein sequence ID" value="MBD2699832.1"/>
    <property type="molecule type" value="Genomic_DNA"/>
</dbReference>
<keyword evidence="3" id="KW-0812">Transmembrane</keyword>